<evidence type="ECO:0000256" key="13">
    <source>
        <dbReference type="ARBA" id="ARBA00023136"/>
    </source>
</evidence>
<evidence type="ECO:0000256" key="4">
    <source>
        <dbReference type="ARBA" id="ARBA00005680"/>
    </source>
</evidence>
<reference evidence="19" key="1">
    <citation type="submission" date="2020-05" db="UniProtKB">
        <authorList>
            <consortium name="EnsemblMetazoa"/>
        </authorList>
    </citation>
    <scope>IDENTIFICATION</scope>
    <source>
        <strain evidence="19">Aabys</strain>
    </source>
</reference>
<dbReference type="PANTHER" id="PTHR11675">
    <property type="entry name" value="N-ACETYLGALACTOSAMINYLTRANSFERASE"/>
    <property type="match status" value="1"/>
</dbReference>
<dbReference type="Pfam" id="PF00535">
    <property type="entry name" value="Glycos_transf_2"/>
    <property type="match status" value="1"/>
</dbReference>
<evidence type="ECO:0000256" key="3">
    <source>
        <dbReference type="ARBA" id="ARBA00004922"/>
    </source>
</evidence>
<dbReference type="Gene3D" id="3.90.550.10">
    <property type="entry name" value="Spore Coat Polysaccharide Biosynthesis Protein SpsA, Chain A"/>
    <property type="match status" value="1"/>
</dbReference>
<evidence type="ECO:0000256" key="9">
    <source>
        <dbReference type="ARBA" id="ARBA00022734"/>
    </source>
</evidence>
<comment type="cofactor">
    <cofactor evidence="1 16">
        <name>Mn(2+)</name>
        <dbReference type="ChEBI" id="CHEBI:29035"/>
    </cofactor>
</comment>
<evidence type="ECO:0000313" key="21">
    <source>
        <dbReference type="RefSeq" id="XP_005177949.1"/>
    </source>
</evidence>
<dbReference type="eggNOG" id="KOG3736">
    <property type="taxonomic scope" value="Eukaryota"/>
</dbReference>
<keyword evidence="9 16" id="KW-0430">Lectin</keyword>
<dbReference type="GO" id="GO:0004653">
    <property type="term" value="F:polypeptide N-acetylgalactosaminyltransferase activity"/>
    <property type="evidence" value="ECO:0007669"/>
    <property type="project" value="UniProtKB-ARBA"/>
</dbReference>
<dbReference type="VEuPathDB" id="VectorBase:MDOA005600"/>
<evidence type="ECO:0000256" key="1">
    <source>
        <dbReference type="ARBA" id="ARBA00001936"/>
    </source>
</evidence>
<keyword evidence="6 16" id="KW-0808">Transferase</keyword>
<dbReference type="GO" id="GO:0046872">
    <property type="term" value="F:metal ion binding"/>
    <property type="evidence" value="ECO:0007669"/>
    <property type="project" value="UniProtKB-KW"/>
</dbReference>
<keyword evidence="12 16" id="KW-0333">Golgi apparatus</keyword>
<keyword evidence="14 16" id="KW-1015">Disulfide bond</keyword>
<dbReference type="PANTHER" id="PTHR11675:SF43">
    <property type="entry name" value="POLYPEPTIDE N-ACETYLGALACTOSAMINYLTRANSFERASE 1"/>
    <property type="match status" value="1"/>
</dbReference>
<dbReference type="GO" id="GO:0006493">
    <property type="term" value="P:protein O-linked glycosylation"/>
    <property type="evidence" value="ECO:0007669"/>
    <property type="project" value="UniProtKB-ARBA"/>
</dbReference>
<evidence type="ECO:0000256" key="15">
    <source>
        <dbReference type="ARBA" id="ARBA00023211"/>
    </source>
</evidence>
<dbReference type="EC" id="2.4.1.-" evidence="16"/>
<protein>
    <recommendedName>
        <fullName evidence="16">Polypeptide N-acetylgalactosaminyltransferase</fullName>
        <ecNumber evidence="16">2.4.1.-</ecNumber>
    </recommendedName>
    <alternativeName>
        <fullName evidence="16">Protein-UDP acetylgalactosaminyltransferase</fullName>
    </alternativeName>
</protein>
<dbReference type="SMART" id="SM00458">
    <property type="entry name" value="RICIN"/>
    <property type="match status" value="1"/>
</dbReference>
<evidence type="ECO:0000259" key="18">
    <source>
        <dbReference type="SMART" id="SM00458"/>
    </source>
</evidence>
<comment type="similarity">
    <text evidence="4 16">Belongs to the glycosyltransferase 2 family. GalNAc-T subfamily.</text>
</comment>
<dbReference type="FunFam" id="3.90.550.10:FF:000021">
    <property type="entry name" value="Polypeptide N-acetylgalactosaminyltransferase"/>
    <property type="match status" value="1"/>
</dbReference>
<evidence type="ECO:0000313" key="20">
    <source>
        <dbReference type="Proteomes" id="UP001652621"/>
    </source>
</evidence>
<dbReference type="InterPro" id="IPR000772">
    <property type="entry name" value="Ricin_B_lectin"/>
</dbReference>
<evidence type="ECO:0000256" key="5">
    <source>
        <dbReference type="ARBA" id="ARBA00022676"/>
    </source>
</evidence>
<feature type="domain" description="Ricin B lectin" evidence="18">
    <location>
        <begin position="489"/>
        <end position="615"/>
    </location>
</feature>
<evidence type="ECO:0000256" key="2">
    <source>
        <dbReference type="ARBA" id="ARBA00004323"/>
    </source>
</evidence>
<dbReference type="InterPro" id="IPR001173">
    <property type="entry name" value="Glyco_trans_2-like"/>
</dbReference>
<dbReference type="SUPFAM" id="SSF50370">
    <property type="entry name" value="Ricin B-like lectins"/>
    <property type="match status" value="1"/>
</dbReference>
<keyword evidence="7 16" id="KW-0812">Transmembrane</keyword>
<evidence type="ECO:0000313" key="19">
    <source>
        <dbReference type="EnsemblMetazoa" id="MDOA005600-PA"/>
    </source>
</evidence>
<keyword evidence="11 16" id="KW-1133">Transmembrane helix</keyword>
<evidence type="ECO:0000256" key="6">
    <source>
        <dbReference type="ARBA" id="ARBA00022679"/>
    </source>
</evidence>
<keyword evidence="10" id="KW-0735">Signal-anchor</keyword>
<keyword evidence="5 16" id="KW-0328">Glycosyltransferase</keyword>
<feature type="transmembrane region" description="Helical" evidence="16">
    <location>
        <begin position="12"/>
        <end position="29"/>
    </location>
</feature>
<dbReference type="VEuPathDB" id="VectorBase:MDOMA2_000084"/>
<keyword evidence="8" id="KW-0479">Metal-binding</keyword>
<evidence type="ECO:0000256" key="7">
    <source>
        <dbReference type="ARBA" id="ARBA00022692"/>
    </source>
</evidence>
<keyword evidence="15 16" id="KW-0464">Manganese</keyword>
<dbReference type="SUPFAM" id="SSF53448">
    <property type="entry name" value="Nucleotide-diphospho-sugar transferases"/>
    <property type="match status" value="1"/>
</dbReference>
<dbReference type="EnsemblMetazoa" id="MDOA005600-RA">
    <property type="protein sequence ID" value="MDOA005600-PA"/>
    <property type="gene ID" value="MDOA005600"/>
</dbReference>
<dbReference type="InterPro" id="IPR029044">
    <property type="entry name" value="Nucleotide-diphossugar_trans"/>
</dbReference>
<dbReference type="Proteomes" id="UP001652621">
    <property type="component" value="Unplaced"/>
</dbReference>
<evidence type="ECO:0000256" key="10">
    <source>
        <dbReference type="ARBA" id="ARBA00022968"/>
    </source>
</evidence>
<dbReference type="KEGG" id="mde:101888692"/>
<evidence type="ECO:0000256" key="14">
    <source>
        <dbReference type="ARBA" id="ARBA00023157"/>
    </source>
</evidence>
<evidence type="ECO:0000256" key="12">
    <source>
        <dbReference type="ARBA" id="ARBA00023034"/>
    </source>
</evidence>
<dbReference type="STRING" id="7370.A0A1I8MJM5"/>
<dbReference type="CDD" id="cd02510">
    <property type="entry name" value="pp-GalNAc-T"/>
    <property type="match status" value="1"/>
</dbReference>
<dbReference type="Pfam" id="PF00652">
    <property type="entry name" value="Ricin_B_lectin"/>
    <property type="match status" value="1"/>
</dbReference>
<dbReference type="InterPro" id="IPR035992">
    <property type="entry name" value="Ricin_B-like_lectins"/>
</dbReference>
<reference evidence="21" key="2">
    <citation type="submission" date="2025-04" db="UniProtKB">
        <authorList>
            <consortium name="RefSeq"/>
        </authorList>
    </citation>
    <scope>IDENTIFICATION</scope>
    <source>
        <strain evidence="21">Aabys</strain>
    </source>
</reference>
<keyword evidence="20" id="KW-1185">Reference proteome</keyword>
<dbReference type="UniPathway" id="UPA00378"/>
<comment type="pathway">
    <text evidence="3 16">Protein modification; protein glycosylation.</text>
</comment>
<dbReference type="Gene3D" id="2.80.10.50">
    <property type="match status" value="1"/>
</dbReference>
<keyword evidence="13 16" id="KW-0472">Membrane</keyword>
<dbReference type="PROSITE" id="PS50231">
    <property type="entry name" value="RICIN_B_LECTIN"/>
    <property type="match status" value="1"/>
</dbReference>
<dbReference type="OrthoDB" id="416652at2759"/>
<feature type="region of interest" description="Disordered" evidence="17">
    <location>
        <begin position="50"/>
        <end position="83"/>
    </location>
</feature>
<evidence type="ECO:0000256" key="11">
    <source>
        <dbReference type="ARBA" id="ARBA00022989"/>
    </source>
</evidence>
<accession>A0A1I8MJM5</accession>
<evidence type="ECO:0000256" key="17">
    <source>
        <dbReference type="SAM" id="MobiDB-lite"/>
    </source>
</evidence>
<proteinExistence type="inferred from homology"/>
<evidence type="ECO:0000256" key="16">
    <source>
        <dbReference type="RuleBase" id="RU361242"/>
    </source>
</evidence>
<dbReference type="GO" id="GO:0030246">
    <property type="term" value="F:carbohydrate binding"/>
    <property type="evidence" value="ECO:0007669"/>
    <property type="project" value="UniProtKB-KW"/>
</dbReference>
<dbReference type="RefSeq" id="XP_005177949.1">
    <property type="nucleotide sequence ID" value="XM_005177892.3"/>
</dbReference>
<organism evidence="19">
    <name type="scientific">Musca domestica</name>
    <name type="common">House fly</name>
    <dbReference type="NCBI Taxonomy" id="7370"/>
    <lineage>
        <taxon>Eukaryota</taxon>
        <taxon>Metazoa</taxon>
        <taxon>Ecdysozoa</taxon>
        <taxon>Arthropoda</taxon>
        <taxon>Hexapoda</taxon>
        <taxon>Insecta</taxon>
        <taxon>Pterygota</taxon>
        <taxon>Neoptera</taxon>
        <taxon>Endopterygota</taxon>
        <taxon>Diptera</taxon>
        <taxon>Brachycera</taxon>
        <taxon>Muscomorpha</taxon>
        <taxon>Muscoidea</taxon>
        <taxon>Muscidae</taxon>
        <taxon>Musca</taxon>
    </lineage>
</organism>
<evidence type="ECO:0000256" key="8">
    <source>
        <dbReference type="ARBA" id="ARBA00022723"/>
    </source>
</evidence>
<gene>
    <name evidence="19" type="primary">101888692</name>
    <name evidence="21" type="synonym">LOC101888692</name>
</gene>
<dbReference type="InterPro" id="IPR045885">
    <property type="entry name" value="GalNAc-T"/>
</dbReference>
<dbReference type="AlphaFoldDB" id="A0A1I8MJM5"/>
<sequence>MLFRFRSFYGKIITFALVALVFFLYIKVIQVDEQGNNIVSSFENVASFRQSRHRHGTKNSESNENENEIQRPPPPAHKPDIDTGESYLPYESEILRDLSRQEPGLGDNGEAAYLVGEARIRGEEIYKKIALNEELSEHLSYNRTLADYRHPQCLKQHYNTGDLTASIVIIFFNEPYSVLLRTVHSSINTCNGNMLKQIILVDDGSTNEELHDKLDYYIRTRFPPGKVIVVRLKNRLGLIRARLAGARVATGDVLIFLDAHCEANIGWCEPLLHRIRESRTSVLVPIIDVIDAQDFKYNTNGYKSFQVGGFQWSGHFDWISVSEKERRRQQRVCKDVDLDICPTWSPTMAGGLFAIDRSYFWEVGSYDEQMDGWGGENLEMSFRIWQCGGTIETIPCSRVGHIFRDFHPYKFPNNRDTHGINTARMALVWMDDYINIFFLNRPDLKFHPDIGDVTHRVMLRKKLRCKSFDWYLENIYPEKFVPTKNVIAYGRVRSLHENICLDDLQQNNEKPYNLGVYSCSKDISKTQFFSLTKSKVLRNELSCATVQHSDLPPFQIVMTSCFENDDHNEKWQYLGNRLRHILTGLCLDHRGLHQGDYIQVAPCDPYSRTQSWTIDHGDDSYLP</sequence>
<name>A0A1I8MJM5_MUSDO</name>
<comment type="subcellular location">
    <subcellularLocation>
        <location evidence="2 16">Golgi apparatus membrane</location>
        <topology evidence="2 16">Single-pass type II membrane protein</topology>
    </subcellularLocation>
</comment>
<dbReference type="GO" id="GO:0000139">
    <property type="term" value="C:Golgi membrane"/>
    <property type="evidence" value="ECO:0007669"/>
    <property type="project" value="UniProtKB-SubCell"/>
</dbReference>